<gene>
    <name evidence="7" type="primary">glgP</name>
    <name evidence="7" type="ORF">IAC94_05870</name>
</gene>
<dbReference type="NCBIfam" id="TIGR02094">
    <property type="entry name" value="more_P_ylases"/>
    <property type="match status" value="1"/>
</dbReference>
<dbReference type="GO" id="GO:0004373">
    <property type="term" value="F:alpha-1,4-glucan glucosyltransferase (UDP-glucose donor) activity"/>
    <property type="evidence" value="ECO:0007669"/>
    <property type="project" value="InterPro"/>
</dbReference>
<dbReference type="InterPro" id="IPR024517">
    <property type="entry name" value="Glycogen_phosphorylase_DUF3417"/>
</dbReference>
<dbReference type="PANTHER" id="PTHR42655:SF1">
    <property type="entry name" value="GLYCOGEN PHOSPHORYLASE"/>
    <property type="match status" value="1"/>
</dbReference>
<comment type="caution">
    <text evidence="7">The sequence shown here is derived from an EMBL/GenBank/DDBJ whole genome shotgun (WGS) entry which is preliminary data.</text>
</comment>
<accession>A0A9D1E221</accession>
<dbReference type="Gene3D" id="3.40.50.2000">
    <property type="entry name" value="Glycogen Phosphorylase B"/>
    <property type="match status" value="5"/>
</dbReference>
<dbReference type="Pfam" id="PF00343">
    <property type="entry name" value="Phosphorylase"/>
    <property type="match status" value="1"/>
</dbReference>
<comment type="catalytic activity">
    <reaction evidence="1">
        <text>[(1-&gt;4)-alpha-D-glucosyl](n) + phosphate = [(1-&gt;4)-alpha-D-glucosyl](n-1) + alpha-D-glucose 1-phosphate</text>
        <dbReference type="Rhea" id="RHEA:41732"/>
        <dbReference type="Rhea" id="RHEA-COMP:9584"/>
        <dbReference type="Rhea" id="RHEA-COMP:9586"/>
        <dbReference type="ChEBI" id="CHEBI:15444"/>
        <dbReference type="ChEBI" id="CHEBI:43474"/>
        <dbReference type="ChEBI" id="CHEBI:58601"/>
        <dbReference type="EC" id="2.4.1.1"/>
    </reaction>
</comment>
<evidence type="ECO:0000259" key="6">
    <source>
        <dbReference type="Pfam" id="PF11897"/>
    </source>
</evidence>
<evidence type="ECO:0000256" key="3">
    <source>
        <dbReference type="ARBA" id="ARBA00022533"/>
    </source>
</evidence>
<organism evidence="7 8">
    <name type="scientific">Candidatus Coprenecus avistercoris</name>
    <dbReference type="NCBI Taxonomy" id="2840730"/>
    <lineage>
        <taxon>Bacteria</taxon>
        <taxon>Pseudomonadati</taxon>
        <taxon>Bacteroidota</taxon>
        <taxon>Bacteroidia</taxon>
        <taxon>Bacteroidales</taxon>
        <taxon>Rikenellaceae</taxon>
        <taxon>Rikenellaceae incertae sedis</taxon>
        <taxon>Candidatus Coprenecus</taxon>
    </lineage>
</organism>
<evidence type="ECO:0000256" key="4">
    <source>
        <dbReference type="ARBA" id="ARBA00022676"/>
    </source>
</evidence>
<keyword evidence="3" id="KW-0021">Allosteric enzyme</keyword>
<dbReference type="GO" id="GO:0030170">
    <property type="term" value="F:pyridoxal phosphate binding"/>
    <property type="evidence" value="ECO:0007669"/>
    <property type="project" value="InterPro"/>
</dbReference>
<dbReference type="Pfam" id="PF11897">
    <property type="entry name" value="DUF3417"/>
    <property type="match status" value="1"/>
</dbReference>
<dbReference type="InterPro" id="IPR000811">
    <property type="entry name" value="Glyco_trans_35"/>
</dbReference>
<reference evidence="7" key="2">
    <citation type="journal article" date="2021" name="PeerJ">
        <title>Extensive microbial diversity within the chicken gut microbiome revealed by metagenomics and culture.</title>
        <authorList>
            <person name="Gilroy R."/>
            <person name="Ravi A."/>
            <person name="Getino M."/>
            <person name="Pursley I."/>
            <person name="Horton D.L."/>
            <person name="Alikhan N.F."/>
            <person name="Baker D."/>
            <person name="Gharbi K."/>
            <person name="Hall N."/>
            <person name="Watson M."/>
            <person name="Adriaenssens E.M."/>
            <person name="Foster-Nyarko E."/>
            <person name="Jarju S."/>
            <person name="Secka A."/>
            <person name="Antonio M."/>
            <person name="Oren A."/>
            <person name="Chaudhuri R.R."/>
            <person name="La Ragione R."/>
            <person name="Hildebrand F."/>
            <person name="Pallen M.J."/>
        </authorList>
    </citation>
    <scope>NUCLEOTIDE SEQUENCE</scope>
    <source>
        <strain evidence="7">ChiHjej13B12-12457</strain>
    </source>
</reference>
<evidence type="ECO:0000256" key="1">
    <source>
        <dbReference type="ARBA" id="ARBA00001275"/>
    </source>
</evidence>
<dbReference type="Proteomes" id="UP000886744">
    <property type="component" value="Unassembled WGS sequence"/>
</dbReference>
<dbReference type="SUPFAM" id="SSF53756">
    <property type="entry name" value="UDP-Glycosyltransferase/glycogen phosphorylase"/>
    <property type="match status" value="2"/>
</dbReference>
<comment type="similarity">
    <text evidence="2">Belongs to the glycogen phosphorylase family.</text>
</comment>
<evidence type="ECO:0000313" key="7">
    <source>
        <dbReference type="EMBL" id="HIR63031.1"/>
    </source>
</evidence>
<proteinExistence type="inferred from homology"/>
<name>A0A9D1E221_9BACT</name>
<dbReference type="GO" id="GO:0008184">
    <property type="term" value="F:glycogen phosphorylase activity"/>
    <property type="evidence" value="ECO:0007669"/>
    <property type="project" value="InterPro"/>
</dbReference>
<evidence type="ECO:0000313" key="8">
    <source>
        <dbReference type="Proteomes" id="UP000886744"/>
    </source>
</evidence>
<dbReference type="InterPro" id="IPR052182">
    <property type="entry name" value="Glycogen/Maltodextrin_Phosph"/>
</dbReference>
<protein>
    <submittedName>
        <fullName evidence="7">Alpha-glucan family phosphorylase</fullName>
    </submittedName>
</protein>
<sequence>MSTEKVVMPDYLFEASWEVCNKVGGIHTVLATKSLNLSEELGSNHIHIGPDVWVDTAQNPEFTEDPILFRTWRIAAAEEGLRLRVGRWNIPGKPIAILVDFSQFISKKNEIFTALWEKFKLDSLSGQWDFIESALFGYAAGKVIESFVNFNLQPHHRVVAHFHEWMTGAGVLYLKSINAHVGTIFTTHATVVGRCLACNNVPLYETLNNCNADEKARYYNVMAKHSLERCAAVNADVFTTVSDITATECERLLGKKVDLITPNGFDNSILPSKEKKAEAVAEGRKALLTLASAMCGEDCSDAFIMGISGRYEYKNKGIDAYLDVLGRLNNSGSCSRTVVAFIMVPAGHNGPDKELVAKLAGDGSGYQCLTTHSLNEPGNDIILNRIKALGLVNSPGSKVKVIYVPSYLNGDDGVLNRKYYDLLMAMDLTVFPSYYEPWGYTPLESLAFGVPTVTTTLAGFGLWVRSHYNAAHPSITIVPRNDSNYDQVVDTVLKQVLEMTRLTPETMEHYRANAVEVSEIALWKHNIYYYKQAYSLALDRIVHAMGAFPEYREDQVQNYHRIEVNRPSWSRIIVTRVMPERLRWLDTISKNLWWCWNQEAMDLFMSINPDLWKKCEKNPIALLDRLTLDDYKRLEADTDFLARLDAVTEIFKTYMEGKNDRPSPSIAYFSMEYGLDTSLKIYSGGLGILAGDYLKESSDMRVKMTGVGLLYRYGYFSQRLTAQGDQVADYEPQDFFKIPAMPVRDENGNWMMVSIVFPGRTVHAKIWRVDVGRTELYLLDTDFEDNLPEDRQITHHLYGGDWENRLKQELLLGIGGIRALRALGIHCDIYHCNEGHAAFIGLERLREYVAAGISYNEALELVRCSSLFTTHTPVPAGHDAFSEDLLRTYMNHYPQRMKIDWETMMALGKINPTDHGEKFSMSNLACNLSQEVNGVSWMHGKVSQEILGGLWPGYLPEELHIGYVTNGVHYPTWTAPQWKAIHAKVFGPEFAAHKYDKKCFDGIYSVDDQVIWNVRSELRARMIEVVKKRISNPEISSHYSPHQIVTIMDTLRSDVLTIGFARRFATYKRAHLLFRDLDRLSEIVNDPERPVQFIFAGKAHPADKAGQDLIKRIVDISKMPQFIGKIVFVPNYDMNLAKAMVQGVDVWMNTPTRPLEASGTSGEKAAMNGVMHFSVLDGWWIEGYKKDAGWALPMERTYEDQNFQDELDAATIYNIIENEIAPGFYDGRDKNTGVPAQWIKYIKNTIAQVASNFTTNRMLNDYLDKYYIPLYERTQKLNADDCAVAREIAFWKKNIRHSWQHIEIKDYVRPTDANDQPMLGKERTFEVELFLGDINPNDIGVELVWAEQDRKGVYHVRKCFTFDYESGSEGTARYVCHLVPTATGVYYLTVRVFAKNDLLPHRQDLELVRWL</sequence>
<dbReference type="InterPro" id="IPR011834">
    <property type="entry name" value="Agluc_phsphrylas"/>
</dbReference>
<keyword evidence="4" id="KW-0328">Glycosyltransferase</keyword>
<dbReference type="GO" id="GO:0005978">
    <property type="term" value="P:glycogen biosynthetic process"/>
    <property type="evidence" value="ECO:0007669"/>
    <property type="project" value="InterPro"/>
</dbReference>
<reference evidence="7" key="1">
    <citation type="submission" date="2020-10" db="EMBL/GenBank/DDBJ databases">
        <authorList>
            <person name="Gilroy R."/>
        </authorList>
    </citation>
    <scope>NUCLEOTIDE SEQUENCE</scope>
    <source>
        <strain evidence="7">ChiHjej13B12-12457</strain>
    </source>
</reference>
<evidence type="ECO:0000256" key="5">
    <source>
        <dbReference type="ARBA" id="ARBA00022679"/>
    </source>
</evidence>
<dbReference type="InterPro" id="IPR008631">
    <property type="entry name" value="Glycogen_synth"/>
</dbReference>
<dbReference type="EMBL" id="DVHI01000074">
    <property type="protein sequence ID" value="HIR63031.1"/>
    <property type="molecule type" value="Genomic_DNA"/>
</dbReference>
<dbReference type="PANTHER" id="PTHR42655">
    <property type="entry name" value="GLYCOGEN PHOSPHORYLASE"/>
    <property type="match status" value="1"/>
</dbReference>
<evidence type="ECO:0000256" key="2">
    <source>
        <dbReference type="ARBA" id="ARBA00006047"/>
    </source>
</evidence>
<dbReference type="Pfam" id="PF05693">
    <property type="entry name" value="Glycogen_syn"/>
    <property type="match status" value="2"/>
</dbReference>
<feature type="domain" description="DUF3417" evidence="6">
    <location>
        <begin position="578"/>
        <end position="679"/>
    </location>
</feature>
<keyword evidence="5" id="KW-0808">Transferase</keyword>